<evidence type="ECO:0000259" key="1">
    <source>
        <dbReference type="Pfam" id="PF22076"/>
    </source>
</evidence>
<organism evidence="2">
    <name type="scientific">Arion vulgaris</name>
    <dbReference type="NCBI Taxonomy" id="1028688"/>
    <lineage>
        <taxon>Eukaryota</taxon>
        <taxon>Metazoa</taxon>
        <taxon>Spiralia</taxon>
        <taxon>Lophotrochozoa</taxon>
        <taxon>Mollusca</taxon>
        <taxon>Gastropoda</taxon>
        <taxon>Heterobranchia</taxon>
        <taxon>Euthyneura</taxon>
        <taxon>Panpulmonata</taxon>
        <taxon>Eupulmonata</taxon>
        <taxon>Stylommatophora</taxon>
        <taxon>Helicina</taxon>
        <taxon>Arionoidea</taxon>
        <taxon>Arionidae</taxon>
        <taxon>Arion</taxon>
    </lineage>
</organism>
<name>A0A0B6XWU2_9EUPU</name>
<protein>
    <recommendedName>
        <fullName evidence="1">Cep192-like domain-containing protein</fullName>
    </recommendedName>
</protein>
<reference evidence="2" key="1">
    <citation type="submission" date="2014-12" db="EMBL/GenBank/DDBJ databases">
        <title>Insight into the proteome of Arion vulgaris.</title>
        <authorList>
            <person name="Aradska J."/>
            <person name="Bulat T."/>
            <person name="Smidak R."/>
            <person name="Sarate P."/>
            <person name="Gangsoo J."/>
            <person name="Sialana F."/>
            <person name="Bilban M."/>
            <person name="Lubec G."/>
        </authorList>
    </citation>
    <scope>NUCLEOTIDE SEQUENCE</scope>
    <source>
        <tissue evidence="2">Skin</tissue>
    </source>
</reference>
<gene>
    <name evidence="2" type="primary">ORF2811</name>
</gene>
<dbReference type="Pfam" id="PF22076">
    <property type="entry name" value="Cep192_D6"/>
    <property type="match status" value="1"/>
</dbReference>
<feature type="domain" description="Cep192-like" evidence="1">
    <location>
        <begin position="38"/>
        <end position="101"/>
    </location>
</feature>
<feature type="non-terminal residue" evidence="2">
    <location>
        <position position="1"/>
    </location>
</feature>
<dbReference type="AlphaFoldDB" id="A0A0B6XWU2"/>
<dbReference type="InterPro" id="IPR054092">
    <property type="entry name" value="Cep192-like_D6"/>
</dbReference>
<dbReference type="EMBL" id="HACG01001116">
    <property type="protein sequence ID" value="CEK47981.1"/>
    <property type="molecule type" value="Transcribed_RNA"/>
</dbReference>
<accession>A0A0B6XWU2</accession>
<sequence length="108" mass="12310">TSDMPGMSMIDADISRSQHRLVLAPVNPNIRPVDRNTNKWIVNPSELHLSADDHRINCFQIINFTTEELQFSVEPDENINVIPTKGPVKPKNTSMLFVRKNVTQRELS</sequence>
<feature type="non-terminal residue" evidence="2">
    <location>
        <position position="108"/>
    </location>
</feature>
<evidence type="ECO:0000313" key="2">
    <source>
        <dbReference type="EMBL" id="CEK47981.1"/>
    </source>
</evidence>
<proteinExistence type="predicted"/>